<feature type="chain" id="PRO_5020621829" evidence="3">
    <location>
        <begin position="22"/>
        <end position="511"/>
    </location>
</feature>
<evidence type="ECO:0000256" key="3">
    <source>
        <dbReference type="SAM" id="SignalP"/>
    </source>
</evidence>
<proteinExistence type="predicted"/>
<dbReference type="PANTHER" id="PTHR15337">
    <property type="entry name" value="ANTERIOR GRADIENT PROTEIN-RELATED"/>
    <property type="match status" value="1"/>
</dbReference>
<dbReference type="EMBL" id="STFF01000003">
    <property type="protein sequence ID" value="THU39607.1"/>
    <property type="molecule type" value="Genomic_DNA"/>
</dbReference>
<feature type="domain" description="Thioredoxin" evidence="4">
    <location>
        <begin position="15"/>
        <end position="152"/>
    </location>
</feature>
<reference evidence="5 6" key="1">
    <citation type="submission" date="2019-04" db="EMBL/GenBank/DDBJ databases">
        <title>Niastella caeni sp. nov., isolated from activated sludge.</title>
        <authorList>
            <person name="Sheng M."/>
        </authorList>
    </citation>
    <scope>NUCLEOTIDE SEQUENCE [LARGE SCALE GENOMIC DNA]</scope>
    <source>
        <strain evidence="5 6">HX-2-15</strain>
    </source>
</reference>
<dbReference type="SUPFAM" id="SSF48452">
    <property type="entry name" value="TPR-like"/>
    <property type="match status" value="1"/>
</dbReference>
<organism evidence="5 6">
    <name type="scientific">Niastella caeni</name>
    <dbReference type="NCBI Taxonomy" id="2569763"/>
    <lineage>
        <taxon>Bacteria</taxon>
        <taxon>Pseudomonadati</taxon>
        <taxon>Bacteroidota</taxon>
        <taxon>Chitinophagia</taxon>
        <taxon>Chitinophagales</taxon>
        <taxon>Chitinophagaceae</taxon>
        <taxon>Niastella</taxon>
    </lineage>
</organism>
<dbReference type="AlphaFoldDB" id="A0A4S8HVF5"/>
<comment type="caution">
    <text evidence="5">The sequence shown here is derived from an EMBL/GenBank/DDBJ whole genome shotgun (WGS) entry which is preliminary data.</text>
</comment>
<dbReference type="InterPro" id="IPR051099">
    <property type="entry name" value="AGR/TXD"/>
</dbReference>
<dbReference type="SUPFAM" id="SSF52833">
    <property type="entry name" value="Thioredoxin-like"/>
    <property type="match status" value="1"/>
</dbReference>
<dbReference type="PROSITE" id="PS00194">
    <property type="entry name" value="THIOREDOXIN_1"/>
    <property type="match status" value="1"/>
</dbReference>
<dbReference type="InterPro" id="IPR004879">
    <property type="entry name" value="Ssp411-like_TRX"/>
</dbReference>
<dbReference type="GO" id="GO:0006950">
    <property type="term" value="P:response to stress"/>
    <property type="evidence" value="ECO:0007669"/>
    <property type="project" value="UniProtKB-ARBA"/>
</dbReference>
<keyword evidence="1 3" id="KW-0732">Signal</keyword>
<dbReference type="Proteomes" id="UP000306918">
    <property type="component" value="Unassembled WGS sequence"/>
</dbReference>
<dbReference type="InterPro" id="IPR017937">
    <property type="entry name" value="Thioredoxin_CS"/>
</dbReference>
<gene>
    <name evidence="5" type="ORF">FAM09_13990</name>
</gene>
<protein>
    <submittedName>
        <fullName evidence="5">Thioredoxin family protein</fullName>
    </submittedName>
</protein>
<keyword evidence="2" id="KW-0676">Redox-active center</keyword>
<dbReference type="InterPro" id="IPR036249">
    <property type="entry name" value="Thioredoxin-like_sf"/>
</dbReference>
<evidence type="ECO:0000259" key="4">
    <source>
        <dbReference type="PROSITE" id="PS51352"/>
    </source>
</evidence>
<dbReference type="Gene3D" id="1.25.40.10">
    <property type="entry name" value="Tetratricopeptide repeat domain"/>
    <property type="match status" value="1"/>
</dbReference>
<dbReference type="PANTHER" id="PTHR15337:SF11">
    <property type="entry name" value="THIOREDOXIN DOMAIN-CONTAINING PROTEIN"/>
    <property type="match status" value="1"/>
</dbReference>
<dbReference type="CDD" id="cd02947">
    <property type="entry name" value="TRX_family"/>
    <property type="match status" value="1"/>
</dbReference>
<evidence type="ECO:0000256" key="2">
    <source>
        <dbReference type="ARBA" id="ARBA00023284"/>
    </source>
</evidence>
<dbReference type="RefSeq" id="WP_136577739.1">
    <property type="nucleotide sequence ID" value="NZ_STFF01000003.1"/>
</dbReference>
<dbReference type="PROSITE" id="PS51352">
    <property type="entry name" value="THIOREDOXIN_2"/>
    <property type="match status" value="1"/>
</dbReference>
<name>A0A4S8HVF5_9BACT</name>
<dbReference type="Pfam" id="PF03190">
    <property type="entry name" value="Thioredox_DsbH"/>
    <property type="match status" value="1"/>
</dbReference>
<keyword evidence="6" id="KW-1185">Reference proteome</keyword>
<dbReference type="InterPro" id="IPR013766">
    <property type="entry name" value="Thioredoxin_domain"/>
</dbReference>
<dbReference type="OrthoDB" id="120730at2"/>
<accession>A0A4S8HVF5</accession>
<evidence type="ECO:0000256" key="1">
    <source>
        <dbReference type="ARBA" id="ARBA00022729"/>
    </source>
</evidence>
<evidence type="ECO:0000313" key="5">
    <source>
        <dbReference type="EMBL" id="THU39607.1"/>
    </source>
</evidence>
<dbReference type="Gene3D" id="3.40.30.10">
    <property type="entry name" value="Glutaredoxin"/>
    <property type="match status" value="1"/>
</dbReference>
<dbReference type="InterPro" id="IPR011990">
    <property type="entry name" value="TPR-like_helical_dom_sf"/>
</dbReference>
<sequence length="511" mass="58910">MNNIKMHLCLVVVCLPLLLQAQDEKGIKWATGLSWEQVKEKAKRDNKYIFLDCYATWCGPCKMMDREIYPLKVIGDLYNGKFISIKVQFDRTEKDDRNTRNWYQDAEKILTTYKVTAYPTFLFVTPMGELVHRASGGMNGEKMLAMANDALEQKGYASLIKRFNNGQYENLNLKELAVSAKYAGEDSVSKEIATVYLKSLSAQDLINQDNLPFILGFAEKDKRWAQQVCMPKIKQLSLPQLANPRAIRFLLNVLKNDSLSRKASDYWLNDMKDNQVFNRDTLDCLKAFVRNSTDKSFVLLFKNAERVDKIMGKKNWTVDALSHVIIKEEFLVPTYYPAVKTIKDNTAGIKLTDPDWKKLNATVAFKYGTKYASWLQFTPKIIWYNLIGNKKEYTKYLVSEMERTAGWELHGLVLNNYCMEVFRYSISKTELRKAAAWMKRYYSKNPKEMRTDASGLDTYAILLYKAGHIKESLKLEQKAAKIDPNNNEIANNLSKMKKGLPIWPVGFDVVN</sequence>
<evidence type="ECO:0000313" key="6">
    <source>
        <dbReference type="Proteomes" id="UP000306918"/>
    </source>
</evidence>
<feature type="signal peptide" evidence="3">
    <location>
        <begin position="1"/>
        <end position="21"/>
    </location>
</feature>